<reference evidence="3 4" key="1">
    <citation type="submission" date="2018-06" db="EMBL/GenBank/DDBJ databases">
        <title>Genomic Encyclopedia of Archaeal and Bacterial Type Strains, Phase II (KMG-II): from individual species to whole genera.</title>
        <authorList>
            <person name="Goeker M."/>
        </authorList>
    </citation>
    <scope>NUCLEOTIDE SEQUENCE [LARGE SCALE GENOMIC DNA]</scope>
    <source>
        <strain evidence="3 4">DSM 6779</strain>
    </source>
</reference>
<dbReference type="PANTHER" id="PTHR37296">
    <property type="entry name" value="CONSERVED VIRULENCE FACTOR B"/>
    <property type="match status" value="1"/>
</dbReference>
<dbReference type="SUPFAM" id="SSF50249">
    <property type="entry name" value="Nucleic acid-binding proteins"/>
    <property type="match status" value="1"/>
</dbReference>
<gene>
    <name evidence="3" type="ORF">LX69_00963</name>
</gene>
<dbReference type="Gene3D" id="1.10.10.10">
    <property type="entry name" value="Winged helix-like DNA-binding domain superfamily/Winged helix DNA-binding domain"/>
    <property type="match status" value="1"/>
</dbReference>
<dbReference type="Pfam" id="PF17783">
    <property type="entry name" value="WHD_CvfB"/>
    <property type="match status" value="1"/>
</dbReference>
<dbReference type="EMBL" id="QKZK01000005">
    <property type="protein sequence ID" value="PZX19294.1"/>
    <property type="molecule type" value="Genomic_DNA"/>
</dbReference>
<sequence>MRKRPNHSGAHQLFDITMAEIGKYNTLRVVKEVDFGVYLDGGTHGEILMPAKYVPAGCQPGDEVTVFVYTDSEDRPICTTETPLATVGEFALLRVKSVTSIGAFLNWGLLKDLFVPFNEQKAKMREGGKYLVYVYLDDESGRVVASAKIEKFLDNVIPTYEINQEVSLMVIGETDLGYTAIVNNLHTGLLYASEVFEYLEPGQRITGYVKKVREDEKIDLILHKPGYEKIDKISSDILDVIRKNGGFIPVNDKSDAEMIYDTFGISKKSFKKAIGALYKQRLIVIEAEGVRLV</sequence>
<evidence type="ECO:0000259" key="2">
    <source>
        <dbReference type="SMART" id="SM00316"/>
    </source>
</evidence>
<dbReference type="AlphaFoldDB" id="A0A2W7NRQ8"/>
<dbReference type="SMART" id="SM00316">
    <property type="entry name" value="S1"/>
    <property type="match status" value="3"/>
</dbReference>
<comment type="caution">
    <text evidence="3">The sequence shown here is derived from an EMBL/GenBank/DDBJ whole genome shotgun (WGS) entry which is preliminary data.</text>
</comment>
<feature type="domain" description="S1 motif" evidence="2">
    <location>
        <begin position="161"/>
        <end position="223"/>
    </location>
</feature>
<accession>A0A2W7NRQ8</accession>
<dbReference type="GO" id="GO:0003676">
    <property type="term" value="F:nucleic acid binding"/>
    <property type="evidence" value="ECO:0007669"/>
    <property type="project" value="InterPro"/>
</dbReference>
<dbReference type="PIRSF" id="PIRSF012524">
    <property type="entry name" value="YitL_S1"/>
    <property type="match status" value="1"/>
</dbReference>
<keyword evidence="4" id="KW-1185">Reference proteome</keyword>
<organism evidence="3 4">
    <name type="scientific">Breznakibacter xylanolyticus</name>
    <dbReference type="NCBI Taxonomy" id="990"/>
    <lineage>
        <taxon>Bacteria</taxon>
        <taxon>Pseudomonadati</taxon>
        <taxon>Bacteroidota</taxon>
        <taxon>Bacteroidia</taxon>
        <taxon>Marinilabiliales</taxon>
        <taxon>Marinilabiliaceae</taxon>
        <taxon>Breznakibacter</taxon>
    </lineage>
</organism>
<dbReference type="InterPro" id="IPR039566">
    <property type="entry name" value="CvfB_S1_st"/>
</dbReference>
<dbReference type="InterPro" id="IPR040764">
    <property type="entry name" value="CvfB_WH"/>
</dbReference>
<protein>
    <recommendedName>
        <fullName evidence="2">S1 motif domain-containing protein</fullName>
    </recommendedName>
</protein>
<dbReference type="InterPro" id="IPR003029">
    <property type="entry name" value="S1_domain"/>
</dbReference>
<evidence type="ECO:0000256" key="1">
    <source>
        <dbReference type="PIRNR" id="PIRNR012524"/>
    </source>
</evidence>
<dbReference type="InterPro" id="IPR012340">
    <property type="entry name" value="NA-bd_OB-fold"/>
</dbReference>
<evidence type="ECO:0000313" key="3">
    <source>
        <dbReference type="EMBL" id="PZX19294.1"/>
    </source>
</evidence>
<dbReference type="Gene3D" id="2.40.50.140">
    <property type="entry name" value="Nucleic acid-binding proteins"/>
    <property type="match status" value="2"/>
</dbReference>
<evidence type="ECO:0000313" key="4">
    <source>
        <dbReference type="Proteomes" id="UP000249239"/>
    </source>
</evidence>
<dbReference type="Proteomes" id="UP000249239">
    <property type="component" value="Unassembled WGS sequence"/>
</dbReference>
<dbReference type="Pfam" id="PF13509">
    <property type="entry name" value="S1_2"/>
    <property type="match status" value="2"/>
</dbReference>
<name>A0A2W7NRQ8_9BACT</name>
<feature type="domain" description="S1 motif" evidence="2">
    <location>
        <begin position="20"/>
        <end position="81"/>
    </location>
</feature>
<dbReference type="InterPro" id="IPR036388">
    <property type="entry name" value="WH-like_DNA-bd_sf"/>
</dbReference>
<feature type="domain" description="S1 motif" evidence="2">
    <location>
        <begin position="86"/>
        <end position="148"/>
    </location>
</feature>
<comment type="similarity">
    <text evidence="1">Belongs to the CvfB family.</text>
</comment>
<proteinExistence type="inferred from homology"/>
<dbReference type="InterPro" id="IPR014464">
    <property type="entry name" value="CvfB_fam"/>
</dbReference>
<dbReference type="PANTHER" id="PTHR37296:SF1">
    <property type="entry name" value="CONSERVED VIRULENCE FACTOR B"/>
    <property type="match status" value="1"/>
</dbReference>